<gene>
    <name evidence="2" type="ORF">STPYR_10952</name>
</gene>
<evidence type="ECO:0000256" key="1">
    <source>
        <dbReference type="SAM" id="MobiDB-lite"/>
    </source>
</evidence>
<reference evidence="2" key="1">
    <citation type="submission" date="2016-03" db="EMBL/GenBank/DDBJ databases">
        <authorList>
            <person name="Ploux O."/>
        </authorList>
    </citation>
    <scope>NUCLEOTIDE SEQUENCE</scope>
    <source>
        <strain evidence="2">UC10</strain>
    </source>
</reference>
<name>A0A1Y5Q152_9GAMM</name>
<protein>
    <submittedName>
        <fullName evidence="2">Uncharacterized protein</fullName>
    </submittedName>
</protein>
<dbReference type="AlphaFoldDB" id="A0A1Y5Q152"/>
<accession>A0A1Y5Q152</accession>
<sequence>MTSIRKSAATAPRRTSSTFTSGAQQGHLTRERIAKDMAAFDKAGGKIEVLGNTPLRGKDGVLKPATAAPVATGQTGKN</sequence>
<feature type="compositionally biased region" description="Polar residues" evidence="1">
    <location>
        <begin position="13"/>
        <end position="27"/>
    </location>
</feature>
<evidence type="ECO:0000313" key="2">
    <source>
        <dbReference type="EMBL" id="SBV36022.1"/>
    </source>
</evidence>
<feature type="region of interest" description="Disordered" evidence="1">
    <location>
        <begin position="1"/>
        <end position="31"/>
    </location>
</feature>
<feature type="region of interest" description="Disordered" evidence="1">
    <location>
        <begin position="53"/>
        <end position="78"/>
    </location>
</feature>
<proteinExistence type="predicted"/>
<organism evidence="2">
    <name type="scientific">uncultured Stenotrophomonas sp</name>
    <dbReference type="NCBI Taxonomy" id="165438"/>
    <lineage>
        <taxon>Bacteria</taxon>
        <taxon>Pseudomonadati</taxon>
        <taxon>Pseudomonadota</taxon>
        <taxon>Gammaproteobacteria</taxon>
        <taxon>Lysobacterales</taxon>
        <taxon>Lysobacteraceae</taxon>
        <taxon>Stenotrophomonas</taxon>
        <taxon>environmental samples</taxon>
    </lineage>
</organism>
<dbReference type="EMBL" id="FLTS01000001">
    <property type="protein sequence ID" value="SBV36022.1"/>
    <property type="molecule type" value="Genomic_DNA"/>
</dbReference>